<accession>A0A314XXB9</accession>
<dbReference type="AlphaFoldDB" id="A0A314XXB9"/>
<evidence type="ECO:0000313" key="3">
    <source>
        <dbReference type="Proteomes" id="UP000250321"/>
    </source>
</evidence>
<comment type="caution">
    <text evidence="1">The sequence shown here is derived from an EMBL/GenBank/DDBJ whole genome shotgun (WGS) entry which is preliminary data.</text>
</comment>
<dbReference type="OrthoDB" id="727341at2759"/>
<keyword evidence="3" id="KW-1185">Reference proteome</keyword>
<reference evidence="1 3" key="1">
    <citation type="submission" date="2018-02" db="EMBL/GenBank/DDBJ databases">
        <title>Draft genome of wild Prunus yedoensis var. nudiflora.</title>
        <authorList>
            <person name="Baek S."/>
            <person name="Kim J.-H."/>
            <person name="Choi K."/>
            <person name="Kim G.-B."/>
            <person name="Cho A."/>
            <person name="Jang H."/>
            <person name="Shin C.-H."/>
            <person name="Yu H.-J."/>
            <person name="Mun J.-H."/>
        </authorList>
    </citation>
    <scope>NUCLEOTIDE SEQUENCE [LARGE SCALE GENOMIC DNA]</scope>
    <source>
        <strain evidence="3">cv. Jeju island</strain>
        <tissue evidence="1">Leaf</tissue>
    </source>
</reference>
<sequence length="134" mass="14844">MSRKASKRVSFSPDVNEKPILYLKQSGSNGTRVDGSRNRVTGIWAFRLLKDTTELPAPIKLLRTLRAKVARAVCIISARKRTSRKVSSSNHLTRSRSVSDPIESHRAEALEDCIEFLNSAASLQRSNSVTSNSC</sequence>
<evidence type="ECO:0000313" key="2">
    <source>
        <dbReference type="EMBL" id="PQQ12851.1"/>
    </source>
</evidence>
<dbReference type="EMBL" id="PJQY01000330">
    <property type="protein sequence ID" value="PQQ12851.1"/>
    <property type="molecule type" value="Genomic_DNA"/>
</dbReference>
<dbReference type="PANTHER" id="PTHR34355">
    <property type="entry name" value="JOSEPHIN-LIKE PROTEIN"/>
    <property type="match status" value="1"/>
</dbReference>
<dbReference type="Proteomes" id="UP000250321">
    <property type="component" value="Unassembled WGS sequence"/>
</dbReference>
<protein>
    <submittedName>
        <fullName evidence="1">Josephin-like protein</fullName>
    </submittedName>
</protein>
<dbReference type="EMBL" id="PJQY01002153">
    <property type="protein sequence ID" value="PQP96003.1"/>
    <property type="molecule type" value="Genomic_DNA"/>
</dbReference>
<dbReference type="PANTHER" id="PTHR34355:SF1">
    <property type="entry name" value="JOSEPHIN-LIKE PROTEIN"/>
    <property type="match status" value="1"/>
</dbReference>
<name>A0A314XXB9_PRUYE</name>
<organism evidence="1 3">
    <name type="scientific">Prunus yedoensis var. nudiflora</name>
    <dbReference type="NCBI Taxonomy" id="2094558"/>
    <lineage>
        <taxon>Eukaryota</taxon>
        <taxon>Viridiplantae</taxon>
        <taxon>Streptophyta</taxon>
        <taxon>Embryophyta</taxon>
        <taxon>Tracheophyta</taxon>
        <taxon>Spermatophyta</taxon>
        <taxon>Magnoliopsida</taxon>
        <taxon>eudicotyledons</taxon>
        <taxon>Gunneridae</taxon>
        <taxon>Pentapetalae</taxon>
        <taxon>rosids</taxon>
        <taxon>fabids</taxon>
        <taxon>Rosales</taxon>
        <taxon>Rosaceae</taxon>
        <taxon>Amygdaloideae</taxon>
        <taxon>Amygdaleae</taxon>
        <taxon>Prunus</taxon>
    </lineage>
</organism>
<evidence type="ECO:0000313" key="1">
    <source>
        <dbReference type="EMBL" id="PQP96003.1"/>
    </source>
</evidence>
<proteinExistence type="predicted"/>
<gene>
    <name evidence="1" type="ORF">Pyn_28414</name>
    <name evidence="2" type="ORF">Pyn_36761</name>
</gene>